<keyword evidence="11" id="KW-1185">Reference proteome</keyword>
<dbReference type="InterPro" id="IPR027417">
    <property type="entry name" value="P-loop_NTPase"/>
</dbReference>
<evidence type="ECO:0000259" key="9">
    <source>
        <dbReference type="PROSITE" id="PS50929"/>
    </source>
</evidence>
<dbReference type="GO" id="GO:0005524">
    <property type="term" value="F:ATP binding"/>
    <property type="evidence" value="ECO:0007669"/>
    <property type="project" value="InterPro"/>
</dbReference>
<name>A0A8K0H7Z1_9ROSA</name>
<dbReference type="PANTHER" id="PTHR45136">
    <property type="entry name" value="ABC TRANSPORTER DOMAIN-CONTAINING PROTEIN"/>
    <property type="match status" value="1"/>
</dbReference>
<dbReference type="PANTHER" id="PTHR45136:SF2">
    <property type="entry name" value="ABC TRANSPORTER DOMAIN-CONTAINING PROTEIN"/>
    <property type="match status" value="1"/>
</dbReference>
<evidence type="ECO:0000256" key="4">
    <source>
        <dbReference type="ARBA" id="ARBA00022737"/>
    </source>
</evidence>
<evidence type="ECO:0000256" key="1">
    <source>
        <dbReference type="ARBA" id="ARBA00007577"/>
    </source>
</evidence>
<keyword evidence="6 8" id="KW-0472">Membrane</keyword>
<feature type="domain" description="ABC transmembrane type-1" evidence="9">
    <location>
        <begin position="1"/>
        <end position="175"/>
    </location>
</feature>
<dbReference type="Proteomes" id="UP000796880">
    <property type="component" value="Unassembled WGS sequence"/>
</dbReference>
<evidence type="ECO:0000256" key="6">
    <source>
        <dbReference type="ARBA" id="ARBA00023136"/>
    </source>
</evidence>
<keyword evidence="5 8" id="KW-1133">Transmembrane helix</keyword>
<feature type="transmembrane region" description="Helical" evidence="8">
    <location>
        <begin position="89"/>
        <end position="110"/>
    </location>
</feature>
<keyword evidence="2" id="KW-0813">Transport</keyword>
<evidence type="ECO:0000256" key="2">
    <source>
        <dbReference type="ARBA" id="ARBA00022448"/>
    </source>
</evidence>
<keyword evidence="7" id="KW-0325">Glycoprotein</keyword>
<dbReference type="InterPro" id="IPR011527">
    <property type="entry name" value="ABC1_TM_dom"/>
</dbReference>
<dbReference type="Pfam" id="PF00664">
    <property type="entry name" value="ABC_membrane"/>
    <property type="match status" value="1"/>
</dbReference>
<evidence type="ECO:0000256" key="7">
    <source>
        <dbReference type="ARBA" id="ARBA00023180"/>
    </source>
</evidence>
<comment type="similarity">
    <text evidence="1">Belongs to the ABC transporter superfamily. ABCB family. Multidrug resistance exporter (TC 3.A.1.201) subfamily.</text>
</comment>
<organism evidence="10 11">
    <name type="scientific">Rhamnella rubrinervis</name>
    <dbReference type="NCBI Taxonomy" id="2594499"/>
    <lineage>
        <taxon>Eukaryota</taxon>
        <taxon>Viridiplantae</taxon>
        <taxon>Streptophyta</taxon>
        <taxon>Embryophyta</taxon>
        <taxon>Tracheophyta</taxon>
        <taxon>Spermatophyta</taxon>
        <taxon>Magnoliopsida</taxon>
        <taxon>eudicotyledons</taxon>
        <taxon>Gunneridae</taxon>
        <taxon>Pentapetalae</taxon>
        <taxon>rosids</taxon>
        <taxon>fabids</taxon>
        <taxon>Rosales</taxon>
        <taxon>Rhamnaceae</taxon>
        <taxon>rhamnoid group</taxon>
        <taxon>Rhamneae</taxon>
        <taxon>Rhamnella</taxon>
    </lineage>
</organism>
<dbReference type="AlphaFoldDB" id="A0A8K0H7Z1"/>
<dbReference type="EMBL" id="VOIH02000005">
    <property type="protein sequence ID" value="KAF3447385.1"/>
    <property type="molecule type" value="Genomic_DNA"/>
</dbReference>
<keyword evidence="3 8" id="KW-0812">Transmembrane</keyword>
<evidence type="ECO:0000256" key="8">
    <source>
        <dbReference type="SAM" id="Phobius"/>
    </source>
</evidence>
<evidence type="ECO:0000256" key="3">
    <source>
        <dbReference type="ARBA" id="ARBA00022692"/>
    </source>
</evidence>
<dbReference type="Gene3D" id="3.40.50.300">
    <property type="entry name" value="P-loop containing nucleotide triphosphate hydrolases"/>
    <property type="match status" value="1"/>
</dbReference>
<dbReference type="SUPFAM" id="SSF90123">
    <property type="entry name" value="ABC transporter transmembrane region"/>
    <property type="match status" value="1"/>
</dbReference>
<accession>A0A8K0H7Z1</accession>
<dbReference type="PROSITE" id="PS50929">
    <property type="entry name" value="ABC_TM1F"/>
    <property type="match status" value="1"/>
</dbReference>
<feature type="transmembrane region" description="Helical" evidence="8">
    <location>
        <begin position="66"/>
        <end position="83"/>
    </location>
</feature>
<protein>
    <recommendedName>
        <fullName evidence="9">ABC transmembrane type-1 domain-containing protein</fullName>
    </recommendedName>
</protein>
<dbReference type="Gene3D" id="1.20.1560.10">
    <property type="entry name" value="ABC transporter type 1, transmembrane domain"/>
    <property type="match status" value="1"/>
</dbReference>
<reference evidence="10" key="1">
    <citation type="submission" date="2020-03" db="EMBL/GenBank/DDBJ databases">
        <title>A high-quality chromosome-level genome assembly of a woody plant with both climbing and erect habits, Rhamnella rubrinervis.</title>
        <authorList>
            <person name="Lu Z."/>
            <person name="Yang Y."/>
            <person name="Zhu X."/>
            <person name="Sun Y."/>
        </authorList>
    </citation>
    <scope>NUCLEOTIDE SEQUENCE</scope>
    <source>
        <strain evidence="10">BYM</strain>
        <tissue evidence="10">Leaf</tissue>
    </source>
</reference>
<dbReference type="GO" id="GO:0140359">
    <property type="term" value="F:ABC-type transporter activity"/>
    <property type="evidence" value="ECO:0007669"/>
    <property type="project" value="InterPro"/>
</dbReference>
<dbReference type="GO" id="GO:0016020">
    <property type="term" value="C:membrane"/>
    <property type="evidence" value="ECO:0007669"/>
    <property type="project" value="InterPro"/>
</dbReference>
<comment type="caution">
    <text evidence="10">The sequence shown here is derived from an EMBL/GenBank/DDBJ whole genome shotgun (WGS) entry which is preliminary data.</text>
</comment>
<evidence type="ECO:0000313" key="10">
    <source>
        <dbReference type="EMBL" id="KAF3447385.1"/>
    </source>
</evidence>
<evidence type="ECO:0000256" key="5">
    <source>
        <dbReference type="ARBA" id="ARBA00022989"/>
    </source>
</evidence>
<dbReference type="InterPro" id="IPR036640">
    <property type="entry name" value="ABC1_TM_sf"/>
</dbReference>
<proteinExistence type="inferred from homology"/>
<gene>
    <name evidence="10" type="ORF">FNV43_RR12571</name>
</gene>
<evidence type="ECO:0000313" key="11">
    <source>
        <dbReference type="Proteomes" id="UP000796880"/>
    </source>
</evidence>
<keyword evidence="4" id="KW-0677">Repeat</keyword>
<sequence length="220" mass="24922">MINIIQHYNFAYMGEFLTKRVRERLLSKIFTFEVRWFDTNENSSGITCSRLSKDANMVKSLVVDRMSLLLQSFVAVIIAWTMSLVTWRLALVVIATQPLIIICIYTRRVLLKTMSKKAIKAQNESCKLASEAVFNLRTITAFSSQDRILKMLQNAQDGPRRESILQSWFAGAALACQHIALVSQEPILFSGTIRENIAYGASKEISEIDIIEAAKIAKRL</sequence>
<dbReference type="SUPFAM" id="SSF52540">
    <property type="entry name" value="P-loop containing nucleoside triphosphate hydrolases"/>
    <property type="match status" value="1"/>
</dbReference>
<dbReference type="OrthoDB" id="1933929at2759"/>